<dbReference type="InterPro" id="IPR038763">
    <property type="entry name" value="DHH_sf"/>
</dbReference>
<proteinExistence type="predicted"/>
<keyword evidence="2" id="KW-1185">Reference proteome</keyword>
<dbReference type="SUPFAM" id="SSF64182">
    <property type="entry name" value="DHH phosphoesterases"/>
    <property type="match status" value="1"/>
</dbReference>
<sequence>MNYDVFNGDADGIISLLQLRLAQPANNKLITGVKRDIELLKTVPVVDTDEVVVLDISMEKNISALVKLLDSGVKVFYADHHRSGDIPDAAHLNALIDLDPNVCTGLLVDKWLDGQFRLWAITAAYGDNLFTKADQLSQEAGLSKEQSEQLKQLGILINYNGYGSCVEDLHFHPAALYQSLLNYPSPFDLFTDKRSPYWVLHDAYEADMANALAIAPRYEGEHFALFELPDLPWARRVSGVYGNHLANQTPDRANGVLTLNADNTYTVSLRAPLNNKQGAGDICSQFATGGGRAAAAGINALAKDDVKQFISVTERYYSGQIT</sequence>
<dbReference type="EMBL" id="JAQQPZ010000007">
    <property type="protein sequence ID" value="MDD8059604.1"/>
    <property type="molecule type" value="Genomic_DNA"/>
</dbReference>
<organism evidence="1 2">
    <name type="scientific">Shewanella metallivivens</name>
    <dbReference type="NCBI Taxonomy" id="2872342"/>
    <lineage>
        <taxon>Bacteria</taxon>
        <taxon>Pseudomonadati</taxon>
        <taxon>Pseudomonadota</taxon>
        <taxon>Gammaproteobacteria</taxon>
        <taxon>Alteromonadales</taxon>
        <taxon>Shewanellaceae</taxon>
        <taxon>Shewanella</taxon>
    </lineage>
</organism>
<gene>
    <name evidence="1" type="ORF">PQR79_10870</name>
</gene>
<name>A0ABT5TLX0_9GAMM</name>
<dbReference type="RefSeq" id="WP_238102824.1">
    <property type="nucleotide sequence ID" value="NZ_JAQQPZ010000007.1"/>
</dbReference>
<accession>A0ABT5TLX0</accession>
<protein>
    <submittedName>
        <fullName evidence="1">DHH family phosphoesterase</fullName>
    </submittedName>
</protein>
<comment type="caution">
    <text evidence="1">The sequence shown here is derived from an EMBL/GenBank/DDBJ whole genome shotgun (WGS) entry which is preliminary data.</text>
</comment>
<evidence type="ECO:0000313" key="1">
    <source>
        <dbReference type="EMBL" id="MDD8059604.1"/>
    </source>
</evidence>
<evidence type="ECO:0000313" key="2">
    <source>
        <dbReference type="Proteomes" id="UP001213691"/>
    </source>
</evidence>
<dbReference type="Proteomes" id="UP001213691">
    <property type="component" value="Unassembled WGS sequence"/>
</dbReference>
<reference evidence="1 2" key="1">
    <citation type="submission" date="2023-02" db="EMBL/GenBank/DDBJ databases">
        <title>Genome sequence of Shewanella metallivivens ER-Te-42B-Light, sp. nov., enriched from sulfide tube worms (Riftia pachyptila) isolated from Explorer Ridge in the Pacific Ocean.</title>
        <authorList>
            <person name="Maltman C."/>
            <person name="Kuzyk S.B."/>
            <person name="Kyndt J.A."/>
            <person name="Yurkov V."/>
        </authorList>
    </citation>
    <scope>NUCLEOTIDE SEQUENCE [LARGE SCALE GENOMIC DNA]</scope>
    <source>
        <strain evidence="1 2">ER-Te-42B-Light</strain>
    </source>
</reference>